<gene>
    <name evidence="4" type="ORF">Q0812_02370</name>
</gene>
<protein>
    <submittedName>
        <fullName evidence="4">3-hydroxybutyrate dehydrogenase</fullName>
        <ecNumber evidence="4">1.1.1.30</ecNumber>
    </submittedName>
</protein>
<dbReference type="SUPFAM" id="SSF51735">
    <property type="entry name" value="NAD(P)-binding Rossmann-fold domains"/>
    <property type="match status" value="1"/>
</dbReference>
<evidence type="ECO:0000313" key="5">
    <source>
        <dbReference type="Proteomes" id="UP001169063"/>
    </source>
</evidence>
<dbReference type="GO" id="GO:0003858">
    <property type="term" value="F:3-hydroxybutyrate dehydrogenase activity"/>
    <property type="evidence" value="ECO:0007669"/>
    <property type="project" value="UniProtKB-EC"/>
</dbReference>
<dbReference type="EC" id="1.1.1.30" evidence="4"/>
<dbReference type="InterPro" id="IPR036291">
    <property type="entry name" value="NAD(P)-bd_dom_sf"/>
</dbReference>
<proteinExistence type="inferred from homology"/>
<dbReference type="PRINTS" id="PR00080">
    <property type="entry name" value="SDRFAMILY"/>
</dbReference>
<dbReference type="PANTHER" id="PTHR42879">
    <property type="entry name" value="3-OXOACYL-(ACYL-CARRIER-PROTEIN) REDUCTASE"/>
    <property type="match status" value="1"/>
</dbReference>
<evidence type="ECO:0000256" key="1">
    <source>
        <dbReference type="ARBA" id="ARBA00006484"/>
    </source>
</evidence>
<evidence type="ECO:0000313" key="4">
    <source>
        <dbReference type="EMBL" id="MDO1558276.1"/>
    </source>
</evidence>
<evidence type="ECO:0000256" key="2">
    <source>
        <dbReference type="RuleBase" id="RU000363"/>
    </source>
</evidence>
<comment type="caution">
    <text evidence="4">The sequence shown here is derived from an EMBL/GenBank/DDBJ whole genome shotgun (WGS) entry which is preliminary data.</text>
</comment>
<dbReference type="NCBIfam" id="NF009093">
    <property type="entry name" value="PRK12429.1"/>
    <property type="match status" value="1"/>
</dbReference>
<comment type="similarity">
    <text evidence="1 2">Belongs to the short-chain dehydrogenases/reductases (SDR) family.</text>
</comment>
<dbReference type="PRINTS" id="PR00081">
    <property type="entry name" value="GDHRDH"/>
</dbReference>
<dbReference type="InterPro" id="IPR011294">
    <property type="entry name" value="3-OHbutyrate_DH"/>
</dbReference>
<dbReference type="PROSITE" id="PS00061">
    <property type="entry name" value="ADH_SHORT"/>
    <property type="match status" value="1"/>
</dbReference>
<dbReference type="RefSeq" id="WP_302108696.1">
    <property type="nucleotide sequence ID" value="NZ_JAUKTR010000001.1"/>
</dbReference>
<feature type="compositionally biased region" description="Basic and acidic residues" evidence="3">
    <location>
        <begin position="30"/>
        <end position="42"/>
    </location>
</feature>
<sequence length="303" mass="32629">MLRKPFPESTGRLSMFQWLRKSQTPPPRPLPERAPHARPADAEELRGQVAVITGSTSGIGLAFARALAARGADVVLNGLGDPAEIERARAEIESGYGINARYHNADMRRGDEIADLVAFARHELGRLDILVNNAGIQHVEAVDKFPTDKWENIIAINLSAAFYAIRAAVPVMKAQGRGRIVNLASVHGLVASPYKSAYVAAKHGIIGLTKTVALEVAEHGVTCNAICPGYVWTPIVEKQLNDQMRTRGMGRDDVIKKVMLAAQPTRRFVTTDELSGMLAYLVSDAGASANGQAFVIDGGWTAA</sequence>
<dbReference type="NCBIfam" id="TIGR01963">
    <property type="entry name" value="PHB_DH"/>
    <property type="match status" value="1"/>
</dbReference>
<reference evidence="4" key="1">
    <citation type="submission" date="2023-07" db="EMBL/GenBank/DDBJ databases">
        <title>Brevundimonas soil sp. nov., isolated from the soil of chemical plant.</title>
        <authorList>
            <person name="Wu N."/>
        </authorList>
    </citation>
    <scope>NUCLEOTIDE SEQUENCE</scope>
    <source>
        <strain evidence="4">XZ-24</strain>
    </source>
</reference>
<evidence type="ECO:0000256" key="3">
    <source>
        <dbReference type="SAM" id="MobiDB-lite"/>
    </source>
</evidence>
<dbReference type="InterPro" id="IPR002347">
    <property type="entry name" value="SDR_fam"/>
</dbReference>
<keyword evidence="4" id="KW-0560">Oxidoreductase</keyword>
<organism evidence="4 5">
    <name type="scientific">Peiella sedimenti</name>
    <dbReference type="NCBI Taxonomy" id="3061083"/>
    <lineage>
        <taxon>Bacteria</taxon>
        <taxon>Pseudomonadati</taxon>
        <taxon>Pseudomonadota</taxon>
        <taxon>Alphaproteobacteria</taxon>
        <taxon>Caulobacterales</taxon>
        <taxon>Caulobacteraceae</taxon>
        <taxon>Peiella</taxon>
    </lineage>
</organism>
<dbReference type="Pfam" id="PF00106">
    <property type="entry name" value="adh_short"/>
    <property type="match status" value="1"/>
</dbReference>
<dbReference type="InterPro" id="IPR050259">
    <property type="entry name" value="SDR"/>
</dbReference>
<accession>A0ABT8SIH2</accession>
<name>A0ABT8SIH2_9CAUL</name>
<feature type="region of interest" description="Disordered" evidence="3">
    <location>
        <begin position="21"/>
        <end position="42"/>
    </location>
</feature>
<dbReference type="PANTHER" id="PTHR42879:SF2">
    <property type="entry name" value="3-OXOACYL-[ACYL-CARRIER-PROTEIN] REDUCTASE FABG"/>
    <property type="match status" value="1"/>
</dbReference>
<dbReference type="EMBL" id="JAUKTR010000001">
    <property type="protein sequence ID" value="MDO1558276.1"/>
    <property type="molecule type" value="Genomic_DNA"/>
</dbReference>
<dbReference type="Proteomes" id="UP001169063">
    <property type="component" value="Unassembled WGS sequence"/>
</dbReference>
<dbReference type="InterPro" id="IPR020904">
    <property type="entry name" value="Sc_DH/Rdtase_CS"/>
</dbReference>
<dbReference type="Gene3D" id="3.40.50.720">
    <property type="entry name" value="NAD(P)-binding Rossmann-like Domain"/>
    <property type="match status" value="1"/>
</dbReference>
<keyword evidence="5" id="KW-1185">Reference proteome</keyword>